<dbReference type="Proteomes" id="UP000030853">
    <property type="component" value="Unassembled WGS sequence"/>
</dbReference>
<name>A0A0B1RA99_9GAMM</name>
<sequence length="60" mass="6749">MIKQQLLCLRSRKAASEERSVRGMDGAADLQGCVLPLRSDAAFLDCARTRSKNIRKKRKT</sequence>
<reference evidence="1 2" key="1">
    <citation type="submission" date="2014-11" db="EMBL/GenBank/DDBJ databases">
        <title>Genome sequencing of Pantoea rodasii ND03.</title>
        <authorList>
            <person name="Muhamad Yunos N.Y."/>
            <person name="Chan K.-G."/>
        </authorList>
    </citation>
    <scope>NUCLEOTIDE SEQUENCE [LARGE SCALE GENOMIC DNA]</scope>
    <source>
        <strain evidence="1 2">ND03</strain>
    </source>
</reference>
<organism evidence="1 2">
    <name type="scientific">Pantoea rodasii</name>
    <dbReference type="NCBI Taxonomy" id="1076549"/>
    <lineage>
        <taxon>Bacteria</taxon>
        <taxon>Pseudomonadati</taxon>
        <taxon>Pseudomonadota</taxon>
        <taxon>Gammaproteobacteria</taxon>
        <taxon>Enterobacterales</taxon>
        <taxon>Erwiniaceae</taxon>
        <taxon>Pantoea</taxon>
    </lineage>
</organism>
<proteinExistence type="predicted"/>
<evidence type="ECO:0000313" key="1">
    <source>
        <dbReference type="EMBL" id="KHJ69968.1"/>
    </source>
</evidence>
<evidence type="ECO:0000313" key="2">
    <source>
        <dbReference type="Proteomes" id="UP000030853"/>
    </source>
</evidence>
<dbReference type="AlphaFoldDB" id="A0A0B1RA99"/>
<comment type="caution">
    <text evidence="1">The sequence shown here is derived from an EMBL/GenBank/DDBJ whole genome shotgun (WGS) entry which is preliminary data.</text>
</comment>
<gene>
    <name evidence="1" type="ORF">QU24_00860</name>
</gene>
<protein>
    <submittedName>
        <fullName evidence="1">Uncharacterized protein</fullName>
    </submittedName>
</protein>
<dbReference type="EMBL" id="JTJJ01000005">
    <property type="protein sequence ID" value="KHJ69968.1"/>
    <property type="molecule type" value="Genomic_DNA"/>
</dbReference>
<accession>A0A0B1RA99</accession>